<name>M2PGY8_CERS8</name>
<feature type="non-terminal residue" evidence="1">
    <location>
        <position position="1"/>
    </location>
</feature>
<evidence type="ECO:0000313" key="2">
    <source>
        <dbReference type="Proteomes" id="UP000016930"/>
    </source>
</evidence>
<keyword evidence="2" id="KW-1185">Reference proteome</keyword>
<reference evidence="1 2" key="1">
    <citation type="journal article" date="2012" name="Proc. Natl. Acad. Sci. U.S.A.">
        <title>Comparative genomics of Ceriporiopsis subvermispora and Phanerochaete chrysosporium provide insight into selective ligninolysis.</title>
        <authorList>
            <person name="Fernandez-Fueyo E."/>
            <person name="Ruiz-Duenas F.J."/>
            <person name="Ferreira P."/>
            <person name="Floudas D."/>
            <person name="Hibbett D.S."/>
            <person name="Canessa P."/>
            <person name="Larrondo L.F."/>
            <person name="James T.Y."/>
            <person name="Seelenfreund D."/>
            <person name="Lobos S."/>
            <person name="Polanco R."/>
            <person name="Tello M."/>
            <person name="Honda Y."/>
            <person name="Watanabe T."/>
            <person name="Watanabe T."/>
            <person name="Ryu J.S."/>
            <person name="Kubicek C.P."/>
            <person name="Schmoll M."/>
            <person name="Gaskell J."/>
            <person name="Hammel K.E."/>
            <person name="St John F.J."/>
            <person name="Vanden Wymelenberg A."/>
            <person name="Sabat G."/>
            <person name="Splinter BonDurant S."/>
            <person name="Syed K."/>
            <person name="Yadav J.S."/>
            <person name="Doddapaneni H."/>
            <person name="Subramanian V."/>
            <person name="Lavin J.L."/>
            <person name="Oguiza J.A."/>
            <person name="Perez G."/>
            <person name="Pisabarro A.G."/>
            <person name="Ramirez L."/>
            <person name="Santoyo F."/>
            <person name="Master E."/>
            <person name="Coutinho P.M."/>
            <person name="Henrissat B."/>
            <person name="Lombard V."/>
            <person name="Magnuson J.K."/>
            <person name="Kuees U."/>
            <person name="Hori C."/>
            <person name="Igarashi K."/>
            <person name="Samejima M."/>
            <person name="Held B.W."/>
            <person name="Barry K.W."/>
            <person name="LaButti K.M."/>
            <person name="Lapidus A."/>
            <person name="Lindquist E.A."/>
            <person name="Lucas S.M."/>
            <person name="Riley R."/>
            <person name="Salamov A.A."/>
            <person name="Hoffmeister D."/>
            <person name="Schwenk D."/>
            <person name="Hadar Y."/>
            <person name="Yarden O."/>
            <person name="de Vries R.P."/>
            <person name="Wiebenga A."/>
            <person name="Stenlid J."/>
            <person name="Eastwood D."/>
            <person name="Grigoriev I.V."/>
            <person name="Berka R.M."/>
            <person name="Blanchette R.A."/>
            <person name="Kersten P."/>
            <person name="Martinez A.T."/>
            <person name="Vicuna R."/>
            <person name="Cullen D."/>
        </authorList>
    </citation>
    <scope>NUCLEOTIDE SEQUENCE [LARGE SCALE GENOMIC DNA]</scope>
    <source>
        <strain evidence="1 2">B</strain>
    </source>
</reference>
<dbReference type="Proteomes" id="UP000016930">
    <property type="component" value="Unassembled WGS sequence"/>
</dbReference>
<accession>M2PGY8</accession>
<dbReference type="HOGENOM" id="CLU_2346489_0_0_1"/>
<organism evidence="1 2">
    <name type="scientific">Ceriporiopsis subvermispora (strain B)</name>
    <name type="common">White-rot fungus</name>
    <name type="synonym">Gelatoporia subvermispora</name>
    <dbReference type="NCBI Taxonomy" id="914234"/>
    <lineage>
        <taxon>Eukaryota</taxon>
        <taxon>Fungi</taxon>
        <taxon>Dikarya</taxon>
        <taxon>Basidiomycota</taxon>
        <taxon>Agaricomycotina</taxon>
        <taxon>Agaricomycetes</taxon>
        <taxon>Polyporales</taxon>
        <taxon>Gelatoporiaceae</taxon>
        <taxon>Gelatoporia</taxon>
    </lineage>
</organism>
<dbReference type="EMBL" id="KB445800">
    <property type="protein sequence ID" value="EMD35299.1"/>
    <property type="molecule type" value="Genomic_DNA"/>
</dbReference>
<protein>
    <submittedName>
        <fullName evidence="1">Uncharacterized protein</fullName>
    </submittedName>
</protein>
<gene>
    <name evidence="1" type="ORF">CERSUDRAFT_124648</name>
</gene>
<dbReference type="AlphaFoldDB" id="M2PGY8"/>
<proteinExistence type="predicted"/>
<evidence type="ECO:0000313" key="1">
    <source>
        <dbReference type="EMBL" id="EMD35299.1"/>
    </source>
</evidence>
<sequence length="97" mass="10716">LPPTLGRAQLPSTHVSKRQHQVLQRRFVVLRFLWRSLQAPAAHLAACVQSRNKALGPPSASPASRAGLRLAHRHRIHLASFHAIIDLQPSCSHDGSR</sequence>